<feature type="region of interest" description="Disordered" evidence="1">
    <location>
        <begin position="1"/>
        <end position="52"/>
    </location>
</feature>
<gene>
    <name evidence="2" type="ORF">CERZMDRAFT_89957</name>
</gene>
<organism evidence="2 3">
    <name type="scientific">Cercospora zeae-maydis SCOH1-5</name>
    <dbReference type="NCBI Taxonomy" id="717836"/>
    <lineage>
        <taxon>Eukaryota</taxon>
        <taxon>Fungi</taxon>
        <taxon>Dikarya</taxon>
        <taxon>Ascomycota</taxon>
        <taxon>Pezizomycotina</taxon>
        <taxon>Dothideomycetes</taxon>
        <taxon>Dothideomycetidae</taxon>
        <taxon>Mycosphaerellales</taxon>
        <taxon>Mycosphaerellaceae</taxon>
        <taxon>Cercospora</taxon>
    </lineage>
</organism>
<evidence type="ECO:0000313" key="2">
    <source>
        <dbReference type="EMBL" id="KAF2215619.1"/>
    </source>
</evidence>
<accession>A0A6A6FQH4</accession>
<feature type="compositionally biased region" description="Basic and acidic residues" evidence="1">
    <location>
        <begin position="1"/>
        <end position="13"/>
    </location>
</feature>
<protein>
    <submittedName>
        <fullName evidence="2">Uncharacterized protein</fullName>
    </submittedName>
</protein>
<reference evidence="2" key="1">
    <citation type="journal article" date="2020" name="Stud. Mycol.">
        <title>101 Dothideomycetes genomes: a test case for predicting lifestyles and emergence of pathogens.</title>
        <authorList>
            <person name="Haridas S."/>
            <person name="Albert R."/>
            <person name="Binder M."/>
            <person name="Bloem J."/>
            <person name="Labutti K."/>
            <person name="Salamov A."/>
            <person name="Andreopoulos B."/>
            <person name="Baker S."/>
            <person name="Barry K."/>
            <person name="Bills G."/>
            <person name="Bluhm B."/>
            <person name="Cannon C."/>
            <person name="Castanera R."/>
            <person name="Culley D."/>
            <person name="Daum C."/>
            <person name="Ezra D."/>
            <person name="Gonzalez J."/>
            <person name="Henrissat B."/>
            <person name="Kuo A."/>
            <person name="Liang C."/>
            <person name="Lipzen A."/>
            <person name="Lutzoni F."/>
            <person name="Magnuson J."/>
            <person name="Mondo S."/>
            <person name="Nolan M."/>
            <person name="Ohm R."/>
            <person name="Pangilinan J."/>
            <person name="Park H.-J."/>
            <person name="Ramirez L."/>
            <person name="Alfaro M."/>
            <person name="Sun H."/>
            <person name="Tritt A."/>
            <person name="Yoshinaga Y."/>
            <person name="Zwiers L.-H."/>
            <person name="Turgeon B."/>
            <person name="Goodwin S."/>
            <person name="Spatafora J."/>
            <person name="Crous P."/>
            <person name="Grigoriev I."/>
        </authorList>
    </citation>
    <scope>NUCLEOTIDE SEQUENCE</scope>
    <source>
        <strain evidence="2">SCOH1-5</strain>
    </source>
</reference>
<name>A0A6A6FQH4_9PEZI</name>
<dbReference type="AlphaFoldDB" id="A0A6A6FQH4"/>
<sequence length="52" mass="6136">MEIDRVRDKEKKERKSTKLIPPSLRKKRDKDVPSRSANSTPLDARWKENGMI</sequence>
<keyword evidence="3" id="KW-1185">Reference proteome</keyword>
<dbReference type="EMBL" id="ML992665">
    <property type="protein sequence ID" value="KAF2215619.1"/>
    <property type="molecule type" value="Genomic_DNA"/>
</dbReference>
<evidence type="ECO:0000256" key="1">
    <source>
        <dbReference type="SAM" id="MobiDB-lite"/>
    </source>
</evidence>
<proteinExistence type="predicted"/>
<evidence type="ECO:0000313" key="3">
    <source>
        <dbReference type="Proteomes" id="UP000799539"/>
    </source>
</evidence>
<dbReference type="Proteomes" id="UP000799539">
    <property type="component" value="Unassembled WGS sequence"/>
</dbReference>